<keyword evidence="3" id="KW-1185">Reference proteome</keyword>
<accession>A0A9Q0KIT8</accession>
<protein>
    <submittedName>
        <fullName evidence="2">Uncharacterized protein</fullName>
    </submittedName>
</protein>
<dbReference type="AlphaFoldDB" id="A0A9Q0KIT8"/>
<proteinExistence type="predicted"/>
<sequence>MLLIADAAVTSSFKSKLLSRFIWFIRSEARSFSEGCKRFNFTNLPLPLPFPPTILLIPPPSRICKDTSETPKILARMAAPLDPEQVRRASPRISPRNSGDPPKIGRLTDSRRFQLSTSRCLCAE</sequence>
<dbReference type="Proteomes" id="UP001141806">
    <property type="component" value="Unassembled WGS sequence"/>
</dbReference>
<evidence type="ECO:0000256" key="1">
    <source>
        <dbReference type="SAM" id="MobiDB-lite"/>
    </source>
</evidence>
<organism evidence="2 3">
    <name type="scientific">Protea cynaroides</name>
    <dbReference type="NCBI Taxonomy" id="273540"/>
    <lineage>
        <taxon>Eukaryota</taxon>
        <taxon>Viridiplantae</taxon>
        <taxon>Streptophyta</taxon>
        <taxon>Embryophyta</taxon>
        <taxon>Tracheophyta</taxon>
        <taxon>Spermatophyta</taxon>
        <taxon>Magnoliopsida</taxon>
        <taxon>Proteales</taxon>
        <taxon>Proteaceae</taxon>
        <taxon>Protea</taxon>
    </lineage>
</organism>
<name>A0A9Q0KIT8_9MAGN</name>
<comment type="caution">
    <text evidence="2">The sequence shown here is derived from an EMBL/GenBank/DDBJ whole genome shotgun (WGS) entry which is preliminary data.</text>
</comment>
<gene>
    <name evidence="2" type="ORF">NE237_004130</name>
</gene>
<reference evidence="2" key="1">
    <citation type="journal article" date="2023" name="Plant J.">
        <title>The genome of the king protea, Protea cynaroides.</title>
        <authorList>
            <person name="Chang J."/>
            <person name="Duong T.A."/>
            <person name="Schoeman C."/>
            <person name="Ma X."/>
            <person name="Roodt D."/>
            <person name="Barker N."/>
            <person name="Li Z."/>
            <person name="Van de Peer Y."/>
            <person name="Mizrachi E."/>
        </authorList>
    </citation>
    <scope>NUCLEOTIDE SEQUENCE</scope>
    <source>
        <tissue evidence="2">Young leaves</tissue>
    </source>
</reference>
<feature type="region of interest" description="Disordered" evidence="1">
    <location>
        <begin position="85"/>
        <end position="107"/>
    </location>
</feature>
<dbReference type="EMBL" id="JAMYWD010000005">
    <property type="protein sequence ID" value="KAJ4971031.1"/>
    <property type="molecule type" value="Genomic_DNA"/>
</dbReference>
<evidence type="ECO:0000313" key="3">
    <source>
        <dbReference type="Proteomes" id="UP001141806"/>
    </source>
</evidence>
<evidence type="ECO:0000313" key="2">
    <source>
        <dbReference type="EMBL" id="KAJ4971031.1"/>
    </source>
</evidence>